<dbReference type="InterPro" id="IPR011330">
    <property type="entry name" value="Glyco_hydro/deAcase_b/a-brl"/>
</dbReference>
<dbReference type="EMBL" id="LAZR01000086">
    <property type="protein sequence ID" value="KKN93414.1"/>
    <property type="molecule type" value="Genomic_DNA"/>
</dbReference>
<dbReference type="InterPro" id="IPR005501">
    <property type="entry name" value="LamB/YcsF/PxpA-like"/>
</dbReference>
<name>A0A0F9UP31_9ZZZZ</name>
<dbReference type="NCBIfam" id="NF003814">
    <property type="entry name" value="PRK05406.1-3"/>
    <property type="match status" value="1"/>
</dbReference>
<dbReference type="NCBIfam" id="NF003816">
    <property type="entry name" value="PRK05406.1-5"/>
    <property type="match status" value="1"/>
</dbReference>
<dbReference type="CDD" id="cd10801">
    <property type="entry name" value="LamB_YcsF_like_1"/>
    <property type="match status" value="1"/>
</dbReference>
<dbReference type="PANTHER" id="PTHR30292:SF0">
    <property type="entry name" value="5-OXOPROLINASE SUBUNIT A"/>
    <property type="match status" value="1"/>
</dbReference>
<dbReference type="PANTHER" id="PTHR30292">
    <property type="entry name" value="UNCHARACTERIZED PROTEIN YBGL-RELATED"/>
    <property type="match status" value="1"/>
</dbReference>
<dbReference type="AlphaFoldDB" id="A0A0F9UP31"/>
<sequence length="247" mass="27462">MTKRIIDINCDVGEGVGNEQELFPMISSCNIACGGHAGSKETIRHCLELAKQFNVKVGAHPSYPDKENFGRISVIMSNDDLIKSIESQMQLFESTREHVDIKLHHIKPHGALYNDIAKNETLAGTFLKGIQAFKRDTVLYVPFGSAIHKLAIKNGFTVLAEAFADRNYNNDLSLVSRNESNALITKGEEVLTHLLLMYNEKVVKTITGDIIDMDANTFCIHGDTPSALQILTYITVHLPEHNLQLKS</sequence>
<dbReference type="Gene3D" id="3.20.20.370">
    <property type="entry name" value="Glycoside hydrolase/deacetylase"/>
    <property type="match status" value="1"/>
</dbReference>
<gene>
    <name evidence="1" type="ORF">LCGC14_0198470</name>
</gene>
<dbReference type="SUPFAM" id="SSF88713">
    <property type="entry name" value="Glycoside hydrolase/deacetylase"/>
    <property type="match status" value="1"/>
</dbReference>
<accession>A0A0F9UP31</accession>
<comment type="caution">
    <text evidence="1">The sequence shown here is derived from an EMBL/GenBank/DDBJ whole genome shotgun (WGS) entry which is preliminary data.</text>
</comment>
<organism evidence="1">
    <name type="scientific">marine sediment metagenome</name>
    <dbReference type="NCBI Taxonomy" id="412755"/>
    <lineage>
        <taxon>unclassified sequences</taxon>
        <taxon>metagenomes</taxon>
        <taxon>ecological metagenomes</taxon>
    </lineage>
</organism>
<dbReference type="Pfam" id="PF03746">
    <property type="entry name" value="LamB_YcsF"/>
    <property type="match status" value="1"/>
</dbReference>
<evidence type="ECO:0008006" key="2">
    <source>
        <dbReference type="Google" id="ProtNLM"/>
    </source>
</evidence>
<protein>
    <recommendedName>
        <fullName evidence="2">LamB/YcsF family protein</fullName>
    </recommendedName>
</protein>
<reference evidence="1" key="1">
    <citation type="journal article" date="2015" name="Nature">
        <title>Complex archaea that bridge the gap between prokaryotes and eukaryotes.</title>
        <authorList>
            <person name="Spang A."/>
            <person name="Saw J.H."/>
            <person name="Jorgensen S.L."/>
            <person name="Zaremba-Niedzwiedzka K."/>
            <person name="Martijn J."/>
            <person name="Lind A.E."/>
            <person name="van Eijk R."/>
            <person name="Schleper C."/>
            <person name="Guy L."/>
            <person name="Ettema T.J."/>
        </authorList>
    </citation>
    <scope>NUCLEOTIDE SEQUENCE</scope>
</reference>
<evidence type="ECO:0000313" key="1">
    <source>
        <dbReference type="EMBL" id="KKN93414.1"/>
    </source>
</evidence>
<dbReference type="GO" id="GO:0005975">
    <property type="term" value="P:carbohydrate metabolic process"/>
    <property type="evidence" value="ECO:0007669"/>
    <property type="project" value="InterPro"/>
</dbReference>
<proteinExistence type="predicted"/>